<feature type="DNA-binding region" description="H-T-H motif" evidence="2">
    <location>
        <begin position="32"/>
        <end position="51"/>
    </location>
</feature>
<dbReference type="Pfam" id="PF00440">
    <property type="entry name" value="TetR_N"/>
    <property type="match status" value="1"/>
</dbReference>
<feature type="domain" description="HTH tetR-type" evidence="3">
    <location>
        <begin position="9"/>
        <end position="69"/>
    </location>
</feature>
<reference evidence="4 5" key="1">
    <citation type="submission" date="2018-09" db="EMBL/GenBank/DDBJ databases">
        <title>Genome Sequence of Paenibacillus lautus Strain E7593-69, Azo Dye-Degrading Bacteria, Isolated from Commercial Tattoo Inks.</title>
        <authorList>
            <person name="Nho S.W."/>
            <person name="Kim S.-J."/>
            <person name="Kweon O."/>
            <person name="Cerniglia C.E."/>
        </authorList>
    </citation>
    <scope>NUCLEOTIDE SEQUENCE [LARGE SCALE GENOMIC DNA]</scope>
    <source>
        <strain evidence="4 5">E7593-69</strain>
    </source>
</reference>
<dbReference type="InterPro" id="IPR050624">
    <property type="entry name" value="HTH-type_Tx_Regulator"/>
</dbReference>
<keyword evidence="1 2" id="KW-0238">DNA-binding</keyword>
<dbReference type="PANTHER" id="PTHR43479">
    <property type="entry name" value="ACREF/ENVCD OPERON REPRESSOR-RELATED"/>
    <property type="match status" value="1"/>
</dbReference>
<sequence>MNGYERRKHKKIEQVFEAAFQLFTRHGYQKVSVNEIAQQAGVSPATIYNYFGTKDQLYIDMIMNWMDKQLAKYDRILESDLPFPEKTKEIMLLEANNLTFLSEEFRRIQAFEDRGIDLKIRQESEQKIKGFFMKFVALGKQEGYIDKEQTEEVAMLFFTMFMNELGRRWDSANREFAISTESLMELFFYGLAGQHHGGEQR</sequence>
<dbReference type="InterPro" id="IPR001647">
    <property type="entry name" value="HTH_TetR"/>
</dbReference>
<evidence type="ECO:0000313" key="5">
    <source>
        <dbReference type="Proteomes" id="UP000266552"/>
    </source>
</evidence>
<dbReference type="GO" id="GO:0003677">
    <property type="term" value="F:DNA binding"/>
    <property type="evidence" value="ECO:0007669"/>
    <property type="project" value="UniProtKB-UniRule"/>
</dbReference>
<dbReference type="PANTHER" id="PTHR43479:SF21">
    <property type="entry name" value="TRANSCRIPTIONAL REGULATOR, TETR FAMILY"/>
    <property type="match status" value="1"/>
</dbReference>
<dbReference type="InterPro" id="IPR009057">
    <property type="entry name" value="Homeodomain-like_sf"/>
</dbReference>
<keyword evidence="5" id="KW-1185">Reference proteome</keyword>
<dbReference type="Proteomes" id="UP000266552">
    <property type="component" value="Chromosome"/>
</dbReference>
<dbReference type="InterPro" id="IPR023772">
    <property type="entry name" value="DNA-bd_HTH_TetR-type_CS"/>
</dbReference>
<evidence type="ECO:0000259" key="3">
    <source>
        <dbReference type="PROSITE" id="PS50977"/>
    </source>
</evidence>
<dbReference type="RefSeq" id="WP_119848899.1">
    <property type="nucleotide sequence ID" value="NZ_CP032412.1"/>
</dbReference>
<dbReference type="AlphaFoldDB" id="A0A385TKN8"/>
<dbReference type="SUPFAM" id="SSF46689">
    <property type="entry name" value="Homeodomain-like"/>
    <property type="match status" value="1"/>
</dbReference>
<dbReference type="EMBL" id="CP032412">
    <property type="protein sequence ID" value="AYB45050.1"/>
    <property type="molecule type" value="Genomic_DNA"/>
</dbReference>
<evidence type="ECO:0000256" key="1">
    <source>
        <dbReference type="ARBA" id="ARBA00023125"/>
    </source>
</evidence>
<dbReference type="Gene3D" id="1.10.357.10">
    <property type="entry name" value="Tetracycline Repressor, domain 2"/>
    <property type="match status" value="1"/>
</dbReference>
<organism evidence="4 5">
    <name type="scientific">Paenibacillus lautus</name>
    <name type="common">Bacillus lautus</name>
    <dbReference type="NCBI Taxonomy" id="1401"/>
    <lineage>
        <taxon>Bacteria</taxon>
        <taxon>Bacillati</taxon>
        <taxon>Bacillota</taxon>
        <taxon>Bacilli</taxon>
        <taxon>Bacillales</taxon>
        <taxon>Paenibacillaceae</taxon>
        <taxon>Paenibacillus</taxon>
    </lineage>
</organism>
<evidence type="ECO:0000256" key="2">
    <source>
        <dbReference type="PROSITE-ProRule" id="PRU00335"/>
    </source>
</evidence>
<dbReference type="PROSITE" id="PS01081">
    <property type="entry name" value="HTH_TETR_1"/>
    <property type="match status" value="1"/>
</dbReference>
<proteinExistence type="predicted"/>
<gene>
    <name evidence="4" type="ORF">D5F53_17970</name>
</gene>
<dbReference type="PRINTS" id="PR00455">
    <property type="entry name" value="HTHTETR"/>
</dbReference>
<protein>
    <submittedName>
        <fullName evidence="4">TetR/AcrR family transcriptional regulator</fullName>
    </submittedName>
</protein>
<evidence type="ECO:0000313" key="4">
    <source>
        <dbReference type="EMBL" id="AYB45050.1"/>
    </source>
</evidence>
<dbReference type="PROSITE" id="PS50977">
    <property type="entry name" value="HTH_TETR_2"/>
    <property type="match status" value="1"/>
</dbReference>
<dbReference type="KEGG" id="plw:D5F53_17970"/>
<name>A0A385TKN8_PAELA</name>
<accession>A0A385TKN8</accession>